<name>A8PLK8_9COXI</name>
<evidence type="ECO:0000313" key="6">
    <source>
        <dbReference type="EMBL" id="EDP46851.1"/>
    </source>
</evidence>
<keyword evidence="2 5" id="KW-0812">Transmembrane</keyword>
<dbReference type="InterPro" id="IPR014150">
    <property type="entry name" value="Conjugal_tfr_TrbL"/>
</dbReference>
<organism evidence="6 7">
    <name type="scientific">Rickettsiella grylli</name>
    <dbReference type="NCBI Taxonomy" id="59196"/>
    <lineage>
        <taxon>Bacteria</taxon>
        <taxon>Pseudomonadati</taxon>
        <taxon>Pseudomonadota</taxon>
        <taxon>Gammaproteobacteria</taxon>
        <taxon>Legionellales</taxon>
        <taxon>Coxiellaceae</taxon>
        <taxon>Rickettsiella</taxon>
    </lineage>
</organism>
<keyword evidence="3 5" id="KW-1133">Transmembrane helix</keyword>
<evidence type="ECO:0000256" key="3">
    <source>
        <dbReference type="ARBA" id="ARBA00022989"/>
    </source>
</evidence>
<feature type="transmembrane region" description="Helical" evidence="5">
    <location>
        <begin position="131"/>
        <end position="150"/>
    </location>
</feature>
<evidence type="ECO:0000256" key="5">
    <source>
        <dbReference type="SAM" id="Phobius"/>
    </source>
</evidence>
<dbReference type="Pfam" id="PF04610">
    <property type="entry name" value="TrbL"/>
    <property type="match status" value="1"/>
</dbReference>
<comment type="caution">
    <text evidence="6">The sequence shown here is derived from an EMBL/GenBank/DDBJ whole genome shotgun (WGS) entry which is preliminary data.</text>
</comment>
<dbReference type="GO" id="GO:0016020">
    <property type="term" value="C:membrane"/>
    <property type="evidence" value="ECO:0007669"/>
    <property type="project" value="UniProtKB-SubCell"/>
</dbReference>
<evidence type="ECO:0000256" key="4">
    <source>
        <dbReference type="ARBA" id="ARBA00023136"/>
    </source>
</evidence>
<dbReference type="AlphaFoldDB" id="A8PLK8"/>
<evidence type="ECO:0000313" key="7">
    <source>
        <dbReference type="Proteomes" id="UP000054075"/>
    </source>
</evidence>
<dbReference type="eggNOG" id="COG3846">
    <property type="taxonomic scope" value="Bacteria"/>
</dbReference>
<evidence type="ECO:0000256" key="2">
    <source>
        <dbReference type="ARBA" id="ARBA00022692"/>
    </source>
</evidence>
<comment type="subcellular location">
    <subcellularLocation>
        <location evidence="1">Membrane</location>
        <topology evidence="1">Multi-pass membrane protein</topology>
    </subcellularLocation>
</comment>
<feature type="transmembrane region" description="Helical" evidence="5">
    <location>
        <begin position="31"/>
        <end position="49"/>
    </location>
</feature>
<accession>A8PLK8</accession>
<dbReference type="OrthoDB" id="8525003at2"/>
<evidence type="ECO:0000256" key="1">
    <source>
        <dbReference type="ARBA" id="ARBA00004141"/>
    </source>
</evidence>
<dbReference type="InterPro" id="IPR007688">
    <property type="entry name" value="Conjugal_tfr_TrbL/VirB6"/>
</dbReference>
<reference evidence="6" key="2">
    <citation type="submission" date="2007-10" db="EMBL/GenBank/DDBJ databases">
        <authorList>
            <person name="Myers G.S."/>
        </authorList>
    </citation>
    <scope>NUCLEOTIDE SEQUENCE [LARGE SCALE GENOMIC DNA]</scope>
</reference>
<dbReference type="GO" id="GO:0030255">
    <property type="term" value="P:protein secretion by the type IV secretion system"/>
    <property type="evidence" value="ECO:0007669"/>
    <property type="project" value="InterPro"/>
</dbReference>
<dbReference type="STRING" id="59196.RICGR_0458"/>
<dbReference type="NCBIfam" id="TIGR02783">
    <property type="entry name" value="TrbL_P"/>
    <property type="match status" value="1"/>
</dbReference>
<feature type="transmembrane region" description="Helical" evidence="5">
    <location>
        <begin position="157"/>
        <end position="175"/>
    </location>
</feature>
<sequence>MESGILDQVTQQFLTALSHDGALIQQAAERLFYYLVTIQLTLTAIWMTIAGESLQRFVTRLVQSSFLFGFFYALIQLSGQWIPQLLNGFIHLGQIAGITSLDPSSIIDQGISISGAIFKGFFDWGLLGHPWVSLVGATVCISILVLYGLMAAELAIVLVKSYILIATGSLFFAFGASEYTQDMAKSYFRAAIGLGLQLMSLYLLLGVGQNVGSEWATMTELAAKNHELMPMLVILAAVIVYYMILKNIPPFIAGLSGIGGFRNYGDTAVGTAINAGTSGASSLLRANAMTGKGIQGLAQLGAGLGHTASSGFQGFQQGNNLIHGLKKGVTNMGANLASATANTVKNMVMKQKQHFTMGQKFNHHMANKVKNK</sequence>
<dbReference type="EMBL" id="AAQJ02000001">
    <property type="protein sequence ID" value="EDP46851.1"/>
    <property type="molecule type" value="Genomic_DNA"/>
</dbReference>
<keyword evidence="7" id="KW-1185">Reference proteome</keyword>
<dbReference type="Proteomes" id="UP000054075">
    <property type="component" value="Unassembled WGS sequence"/>
</dbReference>
<reference evidence="6" key="1">
    <citation type="submission" date="2006-04" db="EMBL/GenBank/DDBJ databases">
        <authorList>
            <person name="Seshadri R."/>
            <person name="Federici B.A."/>
        </authorList>
    </citation>
    <scope>NUCLEOTIDE SEQUENCE [LARGE SCALE GENOMIC DNA]</scope>
</reference>
<dbReference type="RefSeq" id="WP_006035816.1">
    <property type="nucleotide sequence ID" value="NZ_AAQJ02000001.1"/>
</dbReference>
<keyword evidence="4 5" id="KW-0472">Membrane</keyword>
<feature type="transmembrane region" description="Helical" evidence="5">
    <location>
        <begin position="61"/>
        <end position="82"/>
    </location>
</feature>
<feature type="transmembrane region" description="Helical" evidence="5">
    <location>
        <begin position="187"/>
        <end position="207"/>
    </location>
</feature>
<feature type="transmembrane region" description="Helical" evidence="5">
    <location>
        <begin position="228"/>
        <end position="245"/>
    </location>
</feature>
<proteinExistence type="predicted"/>
<gene>
    <name evidence="6" type="primary">trbL</name>
    <name evidence="6" type="ORF">RICGR_0458</name>
</gene>
<protein>
    <submittedName>
        <fullName evidence="6">P-type conjugative transfer protein TrbL</fullName>
    </submittedName>
</protein>